<evidence type="ECO:0000313" key="2">
    <source>
        <dbReference type="EMBL" id="ERJ91740.1"/>
    </source>
</evidence>
<dbReference type="RefSeq" id="WP_021686137.1">
    <property type="nucleotide sequence ID" value="NZ_KI260554.1"/>
</dbReference>
<dbReference type="Gene3D" id="3.40.630.30">
    <property type="match status" value="1"/>
</dbReference>
<organism evidence="2 3">
    <name type="scientific">Treponema lecithinolyticum ATCC 700332</name>
    <dbReference type="NCBI Taxonomy" id="1321815"/>
    <lineage>
        <taxon>Bacteria</taxon>
        <taxon>Pseudomonadati</taxon>
        <taxon>Spirochaetota</taxon>
        <taxon>Spirochaetia</taxon>
        <taxon>Spirochaetales</taxon>
        <taxon>Treponemataceae</taxon>
        <taxon>Treponema</taxon>
    </lineage>
</organism>
<evidence type="ECO:0000313" key="3">
    <source>
        <dbReference type="Proteomes" id="UP000016649"/>
    </source>
</evidence>
<dbReference type="InterPro" id="IPR016181">
    <property type="entry name" value="Acyl_CoA_acyltransferase"/>
</dbReference>
<proteinExistence type="predicted"/>
<dbReference type="PIRSF" id="PIRSF018688">
    <property type="entry name" value="UCP018688"/>
    <property type="match status" value="1"/>
</dbReference>
<comment type="caution">
    <text evidence="2">The sequence shown here is derived from an EMBL/GenBank/DDBJ whole genome shotgun (WGS) entry which is preliminary data.</text>
</comment>
<sequence>MNVIPDFPSFVPITASMYGELYPFLNDLPDGISEFTFLNLYLYRAKYDYRICRFAQDGFAVSGKDAKGTFFFLMGGKPDKEHILFLLDTYGRWKNMSQTHFDAYSELLNGMGYTPQEDRDNEDYLYTREALATLAGKALHKKRNLANGFENAYTWEVKPLDETNAADAADVLEQWLAARADGTAGDYEQCVQALEMLTVTNFKGWMVYVEGKPVAWALGEYLASGSVFLVHFEKGVDSYRGVYQFVNRATARALPETVRFINREQDLGDEGLRQAKMTYRPESLVKKYWIKKV</sequence>
<dbReference type="SUPFAM" id="SSF55729">
    <property type="entry name" value="Acyl-CoA N-acyltransferases (Nat)"/>
    <property type="match status" value="2"/>
</dbReference>
<dbReference type="InterPro" id="IPR024320">
    <property type="entry name" value="LPG_synthase_C"/>
</dbReference>
<dbReference type="PANTHER" id="PTHR41373">
    <property type="entry name" value="DUF2156 DOMAIN-CONTAINING PROTEIN"/>
    <property type="match status" value="1"/>
</dbReference>
<protein>
    <recommendedName>
        <fullName evidence="1">Phosphatidylglycerol lysyltransferase C-terminal domain-containing protein</fullName>
    </recommendedName>
</protein>
<dbReference type="Pfam" id="PF09924">
    <property type="entry name" value="LPG_synthase_C"/>
    <property type="match status" value="1"/>
</dbReference>
<feature type="domain" description="Phosphatidylglycerol lysyltransferase C-terminal" evidence="1">
    <location>
        <begin position="28"/>
        <end position="290"/>
    </location>
</feature>
<dbReference type="Proteomes" id="UP000016649">
    <property type="component" value="Unassembled WGS sequence"/>
</dbReference>
<evidence type="ECO:0000259" key="1">
    <source>
        <dbReference type="Pfam" id="PF09924"/>
    </source>
</evidence>
<dbReference type="PANTHER" id="PTHR41373:SF1">
    <property type="entry name" value="PHOSPHATIDYLGLYCEROL LYSYLTRANSFERASE C-TERMINAL DOMAIN-CONTAINING PROTEIN"/>
    <property type="match status" value="1"/>
</dbReference>
<keyword evidence="3" id="KW-1185">Reference proteome</keyword>
<dbReference type="EMBL" id="AWVH01000043">
    <property type="protein sequence ID" value="ERJ91740.1"/>
    <property type="molecule type" value="Genomic_DNA"/>
</dbReference>
<accession>A0ABN0NWS7</accession>
<gene>
    <name evidence="2" type="ORF">HMPREF9193_01964</name>
</gene>
<name>A0ABN0NWS7_TRELE</name>
<reference evidence="2 3" key="1">
    <citation type="submission" date="2013-08" db="EMBL/GenBank/DDBJ databases">
        <authorList>
            <person name="Weinstock G."/>
            <person name="Sodergren E."/>
            <person name="Wylie T."/>
            <person name="Fulton L."/>
            <person name="Fulton R."/>
            <person name="Fronick C."/>
            <person name="O'Laughlin M."/>
            <person name="Godfrey J."/>
            <person name="Miner T."/>
            <person name="Herter B."/>
            <person name="Appelbaum E."/>
            <person name="Cordes M."/>
            <person name="Lek S."/>
            <person name="Wollam A."/>
            <person name="Pepin K.H."/>
            <person name="Palsikar V.B."/>
            <person name="Mitreva M."/>
            <person name="Wilson R.K."/>
        </authorList>
    </citation>
    <scope>NUCLEOTIDE SEQUENCE [LARGE SCALE GENOMIC DNA]</scope>
    <source>
        <strain evidence="2 3">ATCC 700332</strain>
    </source>
</reference>
<dbReference type="InterPro" id="IPR016732">
    <property type="entry name" value="UCP018688"/>
</dbReference>